<reference evidence="1 2" key="1">
    <citation type="submission" date="2021-08" db="EMBL/GenBank/DDBJ databases">
        <title>Draft Genome Sequence of Phanerochaete sordida strain YK-624.</title>
        <authorList>
            <person name="Mori T."/>
            <person name="Dohra H."/>
            <person name="Suzuki T."/>
            <person name="Kawagishi H."/>
            <person name="Hirai H."/>
        </authorList>
    </citation>
    <scope>NUCLEOTIDE SEQUENCE [LARGE SCALE GENOMIC DNA]</scope>
    <source>
        <strain evidence="1 2">YK-624</strain>
    </source>
</reference>
<protein>
    <submittedName>
        <fullName evidence="1">Uncharacterized protein</fullName>
    </submittedName>
</protein>
<name>A0A9P3G4J1_9APHY</name>
<keyword evidence="2" id="KW-1185">Reference proteome</keyword>
<evidence type="ECO:0000313" key="1">
    <source>
        <dbReference type="EMBL" id="GJE88146.1"/>
    </source>
</evidence>
<sequence>MCNRRQVCYIYTVCGHAFTMPDEHIACDNPKCKFSPVHPPNCTGDDCKRRCWQYRQPSQQYSPQLPELCPNCARK</sequence>
<dbReference type="Proteomes" id="UP000703269">
    <property type="component" value="Unassembled WGS sequence"/>
</dbReference>
<comment type="caution">
    <text evidence="1">The sequence shown here is derived from an EMBL/GenBank/DDBJ whole genome shotgun (WGS) entry which is preliminary data.</text>
</comment>
<organism evidence="1 2">
    <name type="scientific">Phanerochaete sordida</name>
    <dbReference type="NCBI Taxonomy" id="48140"/>
    <lineage>
        <taxon>Eukaryota</taxon>
        <taxon>Fungi</taxon>
        <taxon>Dikarya</taxon>
        <taxon>Basidiomycota</taxon>
        <taxon>Agaricomycotina</taxon>
        <taxon>Agaricomycetes</taxon>
        <taxon>Polyporales</taxon>
        <taxon>Phanerochaetaceae</taxon>
        <taxon>Phanerochaete</taxon>
    </lineage>
</organism>
<gene>
    <name evidence="1" type="ORF">PsYK624_042290</name>
</gene>
<accession>A0A9P3G4J1</accession>
<dbReference type="OrthoDB" id="2748942at2759"/>
<proteinExistence type="predicted"/>
<dbReference type="EMBL" id="BPQB01000008">
    <property type="protein sequence ID" value="GJE88146.1"/>
    <property type="molecule type" value="Genomic_DNA"/>
</dbReference>
<evidence type="ECO:0000313" key="2">
    <source>
        <dbReference type="Proteomes" id="UP000703269"/>
    </source>
</evidence>
<dbReference type="AlphaFoldDB" id="A0A9P3G4J1"/>